<dbReference type="InterPro" id="IPR036196">
    <property type="entry name" value="Ptyr_pPase_sf"/>
</dbReference>
<keyword evidence="1" id="KW-0059">Arsenical resistance</keyword>
<dbReference type="Gene3D" id="3.40.50.2300">
    <property type="match status" value="1"/>
</dbReference>
<evidence type="ECO:0000256" key="1">
    <source>
        <dbReference type="ARBA" id="ARBA00022849"/>
    </source>
</evidence>
<dbReference type="Proteomes" id="UP000030826">
    <property type="component" value="Unassembled WGS sequence"/>
</dbReference>
<gene>
    <name evidence="3" type="ORF">LA66_17985</name>
</gene>
<reference evidence="3 4" key="1">
    <citation type="submission" date="2014-09" db="EMBL/GenBank/DDBJ databases">
        <title>Isolation and characterization of Aurantimonas altamirensis ON-56566 from clinical sample following a dog bite.</title>
        <authorList>
            <person name="Eshaghi A."/>
            <person name="Li A."/>
            <person name="Shahinas D."/>
            <person name="Bahn P."/>
            <person name="Kus J.V."/>
            <person name="Patel S.N."/>
        </authorList>
    </citation>
    <scope>NUCLEOTIDE SEQUENCE [LARGE SCALE GENOMIC DNA]</scope>
    <source>
        <strain evidence="3 4">ON-56566</strain>
    </source>
</reference>
<sequence>MGGADAMTPGTTLPRSILFVCGMNSIRSPMAEVLARSLLPGTVYIASAGVKDGQPDPFVDAILREEGLPPVSAPPRRMDDMEDGFFDMIVTMSPEAHHHALEHTGAEAVTIEFWPMPDPSATTGSREQILDAYRDVFHRIEAKVRDLRARSLASPA</sequence>
<organism evidence="3 4">
    <name type="scientific">Aureimonas altamirensis</name>
    <dbReference type="NCBI Taxonomy" id="370622"/>
    <lineage>
        <taxon>Bacteria</taxon>
        <taxon>Pseudomonadati</taxon>
        <taxon>Pseudomonadota</taxon>
        <taxon>Alphaproteobacteria</taxon>
        <taxon>Hyphomicrobiales</taxon>
        <taxon>Aurantimonadaceae</taxon>
        <taxon>Aureimonas</taxon>
    </lineage>
</organism>
<dbReference type="AlphaFoldDB" id="A0A0B1Q315"/>
<dbReference type="InterPro" id="IPR023485">
    <property type="entry name" value="Ptyr_pPase"/>
</dbReference>
<dbReference type="SMART" id="SM00226">
    <property type="entry name" value="LMWPc"/>
    <property type="match status" value="1"/>
</dbReference>
<evidence type="ECO:0000259" key="2">
    <source>
        <dbReference type="SMART" id="SM00226"/>
    </source>
</evidence>
<evidence type="ECO:0000313" key="3">
    <source>
        <dbReference type="EMBL" id="KHJ53302.1"/>
    </source>
</evidence>
<accession>A0A0B1Q315</accession>
<name>A0A0B1Q315_9HYPH</name>
<dbReference type="EMBL" id="JRFJ01000006">
    <property type="protein sequence ID" value="KHJ53302.1"/>
    <property type="molecule type" value="Genomic_DNA"/>
</dbReference>
<comment type="caution">
    <text evidence="3">The sequence shown here is derived from an EMBL/GenBank/DDBJ whole genome shotgun (WGS) entry which is preliminary data.</text>
</comment>
<dbReference type="STRING" id="370622.LA66_17985"/>
<proteinExistence type="predicted"/>
<feature type="domain" description="Phosphotyrosine protein phosphatase I" evidence="2">
    <location>
        <begin position="15"/>
        <end position="150"/>
    </location>
</feature>
<dbReference type="PANTHER" id="PTHR43428:SF1">
    <property type="entry name" value="ARSENATE REDUCTASE"/>
    <property type="match status" value="1"/>
</dbReference>
<dbReference type="SUPFAM" id="SSF52788">
    <property type="entry name" value="Phosphotyrosine protein phosphatases I"/>
    <property type="match status" value="1"/>
</dbReference>
<dbReference type="PANTHER" id="PTHR43428">
    <property type="entry name" value="ARSENATE REDUCTASE"/>
    <property type="match status" value="1"/>
</dbReference>
<dbReference type="Pfam" id="PF01451">
    <property type="entry name" value="LMWPc"/>
    <property type="match status" value="1"/>
</dbReference>
<dbReference type="GO" id="GO:0046685">
    <property type="term" value="P:response to arsenic-containing substance"/>
    <property type="evidence" value="ECO:0007669"/>
    <property type="project" value="UniProtKB-KW"/>
</dbReference>
<protein>
    <recommendedName>
        <fullName evidence="2">Phosphotyrosine protein phosphatase I domain-containing protein</fullName>
    </recommendedName>
</protein>
<evidence type="ECO:0000313" key="4">
    <source>
        <dbReference type="Proteomes" id="UP000030826"/>
    </source>
</evidence>